<keyword evidence="1" id="KW-0805">Transcription regulation</keyword>
<keyword evidence="3" id="KW-0804">Transcription</keyword>
<dbReference type="Pfam" id="PF13377">
    <property type="entry name" value="Peripla_BP_3"/>
    <property type="match status" value="1"/>
</dbReference>
<evidence type="ECO:0000256" key="3">
    <source>
        <dbReference type="ARBA" id="ARBA00023163"/>
    </source>
</evidence>
<dbReference type="Pfam" id="PF00356">
    <property type="entry name" value="LacI"/>
    <property type="match status" value="1"/>
</dbReference>
<dbReference type="Proteomes" id="UP001551329">
    <property type="component" value="Unassembled WGS sequence"/>
</dbReference>
<dbReference type="InterPro" id="IPR046335">
    <property type="entry name" value="LacI/GalR-like_sensor"/>
</dbReference>
<dbReference type="CDD" id="cd01392">
    <property type="entry name" value="HTH_LacI"/>
    <property type="match status" value="1"/>
</dbReference>
<dbReference type="PROSITE" id="PS50943">
    <property type="entry name" value="HTH_CROC1"/>
    <property type="match status" value="1"/>
</dbReference>
<organism evidence="6 7">
    <name type="scientific">Streptomyces narbonensis</name>
    <dbReference type="NCBI Taxonomy" id="67333"/>
    <lineage>
        <taxon>Bacteria</taxon>
        <taxon>Bacillati</taxon>
        <taxon>Actinomycetota</taxon>
        <taxon>Actinomycetes</taxon>
        <taxon>Kitasatosporales</taxon>
        <taxon>Streptomycetaceae</taxon>
        <taxon>Streptomyces</taxon>
    </lineage>
</organism>
<dbReference type="InterPro" id="IPR000843">
    <property type="entry name" value="HTH_LacI"/>
</dbReference>
<dbReference type="SMART" id="SM00354">
    <property type="entry name" value="HTH_LACI"/>
    <property type="match status" value="1"/>
</dbReference>
<dbReference type="Gene3D" id="1.10.260.40">
    <property type="entry name" value="lambda repressor-like DNA-binding domains"/>
    <property type="match status" value="1"/>
</dbReference>
<dbReference type="SUPFAM" id="SSF47413">
    <property type="entry name" value="lambda repressor-like DNA-binding domains"/>
    <property type="match status" value="1"/>
</dbReference>
<dbReference type="PANTHER" id="PTHR30146:SF109">
    <property type="entry name" value="HTH-TYPE TRANSCRIPTIONAL REGULATOR GALS"/>
    <property type="match status" value="1"/>
</dbReference>
<keyword evidence="2 6" id="KW-0238">DNA-binding</keyword>
<dbReference type="PROSITE" id="PS00356">
    <property type="entry name" value="HTH_LACI_1"/>
    <property type="match status" value="1"/>
</dbReference>
<dbReference type="SUPFAM" id="SSF53822">
    <property type="entry name" value="Periplasmic binding protein-like I"/>
    <property type="match status" value="1"/>
</dbReference>
<gene>
    <name evidence="6" type="ORF">AB0A88_16215</name>
</gene>
<dbReference type="InterPro" id="IPR028082">
    <property type="entry name" value="Peripla_BP_I"/>
</dbReference>
<evidence type="ECO:0000313" key="6">
    <source>
        <dbReference type="EMBL" id="MEU7071672.1"/>
    </source>
</evidence>
<keyword evidence="7" id="KW-1185">Reference proteome</keyword>
<feature type="domain" description="HTH cro/C1-type" evidence="5">
    <location>
        <begin position="7"/>
        <end position="31"/>
    </location>
</feature>
<accession>A0ABV3CA67</accession>
<evidence type="ECO:0000259" key="4">
    <source>
        <dbReference type="PROSITE" id="PS50932"/>
    </source>
</evidence>
<protein>
    <submittedName>
        <fullName evidence="6">LacI family DNA-binding transcriptional regulator</fullName>
    </submittedName>
</protein>
<dbReference type="PANTHER" id="PTHR30146">
    <property type="entry name" value="LACI-RELATED TRANSCRIPTIONAL REPRESSOR"/>
    <property type="match status" value="1"/>
</dbReference>
<name>A0ABV3CA67_9ACTN</name>
<dbReference type="EMBL" id="JBEZAE010000009">
    <property type="protein sequence ID" value="MEU7071672.1"/>
    <property type="molecule type" value="Genomic_DNA"/>
</dbReference>
<dbReference type="Gene3D" id="3.40.50.2300">
    <property type="match status" value="2"/>
</dbReference>
<sequence>MGNRGPTLEDVAREAGVSRATVSRVVNGVRNVAPGIQQAVRDAVARTGYTPNQAARSLVTRRTGTVALVLSATGKAFAARVFSDPFFGRVVDGVLPVLRERTIQPVMLVAESEEARAQLVEYLRQGGADGALVVPLDADDPLPAMLVAADVPTVLFGRPHDSTRCGFVDLDNTAGARLAAEHLWATGRRRPATIAAPVSAPTAPERLDGFREAFAARGVTSVPVARGRFSVDSGRRAMARLLREHPDIDGVFAANDLMAQGACQYLREEGIAVPGSVAVVGFDDSVAARRARPQLTTVRQPVERMAAAMARLLVAELTGGRPEPDRQPYEPASKLFEPVLVVREST</sequence>
<dbReference type="InterPro" id="IPR010982">
    <property type="entry name" value="Lambda_DNA-bd_dom_sf"/>
</dbReference>
<evidence type="ECO:0000256" key="2">
    <source>
        <dbReference type="ARBA" id="ARBA00023125"/>
    </source>
</evidence>
<dbReference type="CDD" id="cd06267">
    <property type="entry name" value="PBP1_LacI_sugar_binding-like"/>
    <property type="match status" value="1"/>
</dbReference>
<dbReference type="GO" id="GO:0003677">
    <property type="term" value="F:DNA binding"/>
    <property type="evidence" value="ECO:0007669"/>
    <property type="project" value="UniProtKB-KW"/>
</dbReference>
<dbReference type="RefSeq" id="WP_358471252.1">
    <property type="nucleotide sequence ID" value="NZ_JBEZAE010000009.1"/>
</dbReference>
<dbReference type="InterPro" id="IPR001387">
    <property type="entry name" value="Cro/C1-type_HTH"/>
</dbReference>
<proteinExistence type="predicted"/>
<evidence type="ECO:0000313" key="7">
    <source>
        <dbReference type="Proteomes" id="UP001551329"/>
    </source>
</evidence>
<comment type="caution">
    <text evidence="6">The sequence shown here is derived from an EMBL/GenBank/DDBJ whole genome shotgun (WGS) entry which is preliminary data.</text>
</comment>
<dbReference type="PROSITE" id="PS50932">
    <property type="entry name" value="HTH_LACI_2"/>
    <property type="match status" value="1"/>
</dbReference>
<evidence type="ECO:0000259" key="5">
    <source>
        <dbReference type="PROSITE" id="PS50943"/>
    </source>
</evidence>
<reference evidence="6 7" key="1">
    <citation type="submission" date="2024-06" db="EMBL/GenBank/DDBJ databases">
        <title>The Natural Products Discovery Center: Release of the First 8490 Sequenced Strains for Exploring Actinobacteria Biosynthetic Diversity.</title>
        <authorList>
            <person name="Kalkreuter E."/>
            <person name="Kautsar S.A."/>
            <person name="Yang D."/>
            <person name="Bader C.D."/>
            <person name="Teijaro C.N."/>
            <person name="Fluegel L."/>
            <person name="Davis C.M."/>
            <person name="Simpson J.R."/>
            <person name="Lauterbach L."/>
            <person name="Steele A.D."/>
            <person name="Gui C."/>
            <person name="Meng S."/>
            <person name="Li G."/>
            <person name="Viehrig K."/>
            <person name="Ye F."/>
            <person name="Su P."/>
            <person name="Kiefer A.F."/>
            <person name="Nichols A."/>
            <person name="Cepeda A.J."/>
            <person name="Yan W."/>
            <person name="Fan B."/>
            <person name="Jiang Y."/>
            <person name="Adhikari A."/>
            <person name="Zheng C.-J."/>
            <person name="Schuster L."/>
            <person name="Cowan T.M."/>
            <person name="Smanski M.J."/>
            <person name="Chevrette M.G."/>
            <person name="De Carvalho L.P.S."/>
            <person name="Shen B."/>
        </authorList>
    </citation>
    <scope>NUCLEOTIDE SEQUENCE [LARGE SCALE GENOMIC DNA]</scope>
    <source>
        <strain evidence="6 7">NPDC045974</strain>
    </source>
</reference>
<evidence type="ECO:0000256" key="1">
    <source>
        <dbReference type="ARBA" id="ARBA00023015"/>
    </source>
</evidence>
<feature type="domain" description="HTH lacI-type" evidence="4">
    <location>
        <begin position="6"/>
        <end position="60"/>
    </location>
</feature>
<dbReference type="PRINTS" id="PR00036">
    <property type="entry name" value="HTHLACI"/>
</dbReference>